<sequence length="67" mass="7712">MLGTVHAGLHSQMFTSLCMTMREMRGSSYRSREQRLDASLRLPIVDVLTLVVLKVRKFKRCQPDYPG</sequence>
<evidence type="ECO:0000313" key="1">
    <source>
        <dbReference type="EMBL" id="EYC20313.1"/>
    </source>
</evidence>
<reference evidence="2" key="1">
    <citation type="journal article" date="2015" name="Nat. Genet.">
        <title>The genome and transcriptome of the zoonotic hookworm Ancylostoma ceylanicum identify infection-specific gene families.</title>
        <authorList>
            <person name="Schwarz E.M."/>
            <person name="Hu Y."/>
            <person name="Antoshechkin I."/>
            <person name="Miller M.M."/>
            <person name="Sternberg P.W."/>
            <person name="Aroian R.V."/>
        </authorList>
    </citation>
    <scope>NUCLEOTIDE SEQUENCE</scope>
    <source>
        <strain evidence="2">HY135</strain>
    </source>
</reference>
<name>A0A016V0N8_9BILA</name>
<protein>
    <submittedName>
        <fullName evidence="1">Uncharacterized protein</fullName>
    </submittedName>
</protein>
<proteinExistence type="predicted"/>
<organism evidence="1 2">
    <name type="scientific">Ancylostoma ceylanicum</name>
    <dbReference type="NCBI Taxonomy" id="53326"/>
    <lineage>
        <taxon>Eukaryota</taxon>
        <taxon>Metazoa</taxon>
        <taxon>Ecdysozoa</taxon>
        <taxon>Nematoda</taxon>
        <taxon>Chromadorea</taxon>
        <taxon>Rhabditida</taxon>
        <taxon>Rhabditina</taxon>
        <taxon>Rhabditomorpha</taxon>
        <taxon>Strongyloidea</taxon>
        <taxon>Ancylostomatidae</taxon>
        <taxon>Ancylostomatinae</taxon>
        <taxon>Ancylostoma</taxon>
    </lineage>
</organism>
<keyword evidence="2" id="KW-1185">Reference proteome</keyword>
<dbReference type="AlphaFoldDB" id="A0A016V0N8"/>
<comment type="caution">
    <text evidence="1">The sequence shown here is derived from an EMBL/GenBank/DDBJ whole genome shotgun (WGS) entry which is preliminary data.</text>
</comment>
<dbReference type="EMBL" id="JARK01001358">
    <property type="protein sequence ID" value="EYC20313.1"/>
    <property type="molecule type" value="Genomic_DNA"/>
</dbReference>
<accession>A0A016V0N8</accession>
<gene>
    <name evidence="1" type="primary">Acey_s0022.g566</name>
    <name evidence="1" type="ORF">Y032_0022g566</name>
</gene>
<evidence type="ECO:0000313" key="2">
    <source>
        <dbReference type="Proteomes" id="UP000024635"/>
    </source>
</evidence>
<dbReference type="Proteomes" id="UP000024635">
    <property type="component" value="Unassembled WGS sequence"/>
</dbReference>